<evidence type="ECO:0000259" key="13">
    <source>
        <dbReference type="Pfam" id="PF00974"/>
    </source>
</evidence>
<evidence type="ECO:0000259" key="14">
    <source>
        <dbReference type="Pfam" id="PF24833"/>
    </source>
</evidence>
<keyword evidence="3 12" id="KW-0812">Transmembrane</keyword>
<keyword evidence="9 12" id="KW-0472">Membrane</keyword>
<keyword evidence="5" id="KW-0945">Host-virus interaction</keyword>
<dbReference type="PRINTS" id="PR00796">
    <property type="entry name" value="SPIKEPROTEIN"/>
</dbReference>
<evidence type="ECO:0000256" key="8">
    <source>
        <dbReference type="ARBA" id="ARBA00022989"/>
    </source>
</evidence>
<feature type="transmembrane region" description="Helical" evidence="12">
    <location>
        <begin position="460"/>
        <end position="480"/>
    </location>
</feature>
<dbReference type="InterPro" id="IPR002417">
    <property type="entry name" value="Spike_prot"/>
</dbReference>
<keyword evidence="8 12" id="KW-1133">Transmembrane helix</keyword>
<dbReference type="Pfam" id="PF24833">
    <property type="entry name" value="Rhabdo_glycop_CD"/>
    <property type="match status" value="1"/>
</dbReference>
<organism evidence="15">
    <name type="scientific">Tahe rhabdovirus 1</name>
    <dbReference type="NCBI Taxonomy" id="2983974"/>
    <lineage>
        <taxon>Viruses</taxon>
        <taxon>Riboviria</taxon>
        <taxon>Orthornavirae</taxon>
        <taxon>Negarnaviricota</taxon>
        <taxon>Haploviricotina</taxon>
        <taxon>Monjiviricetes</taxon>
        <taxon>Mononegavirales</taxon>
        <taxon>Rhabdoviridae</taxon>
        <taxon>Alpharhabdovirinae</taxon>
        <taxon>Alpharicinrhavirus</taxon>
        <taxon>Alpharicinrhavirus tahe</taxon>
    </lineage>
</organism>
<comment type="subcellular location">
    <subcellularLocation>
        <location evidence="1">Virion membrane</location>
        <topology evidence="1">Single-pass type I membrane protein</topology>
    </subcellularLocation>
</comment>
<keyword evidence="6" id="KW-0946">Virion</keyword>
<evidence type="ECO:0000256" key="4">
    <source>
        <dbReference type="ARBA" id="ARBA00022729"/>
    </source>
</evidence>
<evidence type="ECO:0000256" key="9">
    <source>
        <dbReference type="ARBA" id="ARBA00023136"/>
    </source>
</evidence>
<keyword evidence="10" id="KW-0325">Glycoprotein</keyword>
<dbReference type="InterPro" id="IPR055447">
    <property type="entry name" value="Rhabdo_glycop_CD"/>
</dbReference>
<dbReference type="GO" id="GO:0019031">
    <property type="term" value="C:viral envelope"/>
    <property type="evidence" value="ECO:0007669"/>
    <property type="project" value="InterPro"/>
</dbReference>
<dbReference type="SUPFAM" id="SSF161008">
    <property type="entry name" value="Viral glycoprotein ectodomain-like"/>
    <property type="match status" value="1"/>
</dbReference>
<dbReference type="GO" id="GO:0055036">
    <property type="term" value="C:virion membrane"/>
    <property type="evidence" value="ECO:0007669"/>
    <property type="project" value="UniProtKB-SubCell"/>
</dbReference>
<name>A0A977TMN4_9RHAB</name>
<dbReference type="InterPro" id="IPR001903">
    <property type="entry name" value="Rhabdo_glycop_FD"/>
</dbReference>
<feature type="domain" description="Spike glycoprotein G central" evidence="14">
    <location>
        <begin position="268"/>
        <end position="388"/>
    </location>
</feature>
<dbReference type="Pfam" id="PF00974">
    <property type="entry name" value="Rhabdo_glycop_FD"/>
    <property type="match status" value="1"/>
</dbReference>
<evidence type="ECO:0000313" key="16">
    <source>
        <dbReference type="EMBL" id="UXX18978.1"/>
    </source>
</evidence>
<feature type="domain" description="Spike glycoprotein fusion" evidence="13">
    <location>
        <begin position="74"/>
        <end position="174"/>
    </location>
</feature>
<protein>
    <submittedName>
        <fullName evidence="15">Glycoprotein</fullName>
    </submittedName>
</protein>
<accession>A0A977TMN4</accession>
<sequence length="513" mass="56978">MLLLLAILFFPVLTGGTWEPEATFVVPEDRQYVWKRINISSLECPNIYSVPRLDRIAQVALMRPEFTGSFDDAVQGYICSKIKMSVKCSVNFFGWRSFEHLVEDVVPSRQECLEGVRTLQTDGKLASPAFPAPNCGWMDDRWAEDLFLVLTSHPTHGDPYSGEFIDKIFPAGLCGSDDCPTIHHGSRWVTTTRIPSSCTRFQTSWANIGNQEDPPHTRVIYSPEFGVRSLEGSCTIRFCGKSGWRLETGEFFVLSHPGGASLGTPPLCERGVKIGELSLQGQLDYTRLELLDQETRLQCLTTLATVVATNKVSPFQLGMFNPTHPGNGRAYRIKHRFLEEALVRYVGVSKLDSRPMGNRLGVDHQGKPVTWSDWVEVPNTNRTFGPNGILKLPSGEIVIPNKEIRALRHNLQMTVAQDIDLVGHPHREITQNFSDQVGSSSRNTATDGGVDPFGWIKSKWGSLGGGLTTLAVAGLLLWLLSRCTCRRSSSASVPTIKLSTRDRNWEKVATTSV</sequence>
<keyword evidence="5" id="KW-1161">Viral attachment to host cell</keyword>
<evidence type="ECO:0000256" key="7">
    <source>
        <dbReference type="ARBA" id="ARBA00022879"/>
    </source>
</evidence>
<keyword evidence="4" id="KW-0732">Signal</keyword>
<keyword evidence="7" id="KW-0261">Viral envelope protein</keyword>
<dbReference type="Gene3D" id="2.30.30.640">
    <property type="match status" value="1"/>
</dbReference>
<dbReference type="Gene3D" id="2.30.29.130">
    <property type="match status" value="1"/>
</dbReference>
<evidence type="ECO:0000256" key="12">
    <source>
        <dbReference type="SAM" id="Phobius"/>
    </source>
</evidence>
<evidence type="ECO:0000256" key="2">
    <source>
        <dbReference type="ARBA" id="ARBA00010356"/>
    </source>
</evidence>
<evidence type="ECO:0000256" key="3">
    <source>
        <dbReference type="ARBA" id="ARBA00022692"/>
    </source>
</evidence>
<evidence type="ECO:0000256" key="11">
    <source>
        <dbReference type="ARBA" id="ARBA00023296"/>
    </source>
</evidence>
<comment type="similarity">
    <text evidence="2">Belongs to the novirhabdovirus glycoprotein family.</text>
</comment>
<proteinExistence type="inferred from homology"/>
<keyword evidence="11" id="KW-1160">Virus entry into host cell</keyword>
<dbReference type="GO" id="GO:0019062">
    <property type="term" value="P:virion attachment to host cell"/>
    <property type="evidence" value="ECO:0007669"/>
    <property type="project" value="UniProtKB-KW"/>
</dbReference>
<evidence type="ECO:0000256" key="5">
    <source>
        <dbReference type="ARBA" id="ARBA00022804"/>
    </source>
</evidence>
<evidence type="ECO:0000256" key="6">
    <source>
        <dbReference type="ARBA" id="ARBA00022844"/>
    </source>
</evidence>
<dbReference type="EMBL" id="ON408162">
    <property type="protein sequence ID" value="UXX18968.1"/>
    <property type="molecule type" value="Viral_cRNA"/>
</dbReference>
<evidence type="ECO:0000256" key="10">
    <source>
        <dbReference type="ARBA" id="ARBA00023180"/>
    </source>
</evidence>
<evidence type="ECO:0000313" key="15">
    <source>
        <dbReference type="EMBL" id="UXX18968.1"/>
    </source>
</evidence>
<reference evidence="15" key="1">
    <citation type="submission" date="2022-04" db="EMBL/GenBank/DDBJ databases">
        <title>Extensive diversity of RNA viruses in ticks revealed by metagenomics in northeastern China.</title>
        <authorList>
            <person name="Wang Z."/>
            <person name="Liu Z."/>
        </authorList>
    </citation>
    <scope>NUCLEOTIDE SEQUENCE</scope>
    <source>
        <strain evidence="16">NE-SL1</strain>
        <strain evidence="15">NE-TH1</strain>
    </source>
</reference>
<evidence type="ECO:0000256" key="1">
    <source>
        <dbReference type="ARBA" id="ARBA00004563"/>
    </source>
</evidence>
<dbReference type="EMBL" id="ON408164">
    <property type="protein sequence ID" value="UXX18978.1"/>
    <property type="molecule type" value="Viral_cRNA"/>
</dbReference>
<dbReference type="GO" id="GO:0046718">
    <property type="term" value="P:symbiont entry into host cell"/>
    <property type="evidence" value="ECO:0007669"/>
    <property type="project" value="UniProtKB-KW"/>
</dbReference>